<sequence length="189" mass="21715">MNPQYKENLIAILQNDPVRMKCLHLVKALTLPDCWVAAGFVRDAVWDSLHGLSMMSPWGDSDVVWFDAGQTQVATDGLIERALRKQAPERRWSVKNQARMHIRNHDAPYTNVAHAMRHWPETATAIAVRLNNDGHIEVNAPFGLTDLFQLTLRPGPSFQGAKKPVFDERVRKKKWLFRYPQLQLVREIP</sequence>
<evidence type="ECO:0008006" key="3">
    <source>
        <dbReference type="Google" id="ProtNLM"/>
    </source>
</evidence>
<dbReference type="InterPro" id="IPR009267">
    <property type="entry name" value="NTP_transf_6"/>
</dbReference>
<comment type="caution">
    <text evidence="1">The sequence shown here is derived from an EMBL/GenBank/DDBJ whole genome shotgun (WGS) entry which is preliminary data.</text>
</comment>
<dbReference type="PANTHER" id="PTHR39166:SF1">
    <property type="entry name" value="BLL1166 PROTEIN"/>
    <property type="match status" value="1"/>
</dbReference>
<name>A0A095B0B0_9PROT</name>
<accession>A0A095B0B0</accession>
<protein>
    <recommendedName>
        <fullName evidence="3">Nucleotidyltransferase family protein</fullName>
    </recommendedName>
</protein>
<dbReference type="STRING" id="104102.AtDm6_2434"/>
<gene>
    <name evidence="1" type="ORF">AtDm6_2434</name>
</gene>
<dbReference type="PANTHER" id="PTHR39166">
    <property type="entry name" value="BLL1166 PROTEIN"/>
    <property type="match status" value="1"/>
</dbReference>
<dbReference type="Proteomes" id="UP000029448">
    <property type="component" value="Unassembled WGS sequence"/>
</dbReference>
<dbReference type="Pfam" id="PF06042">
    <property type="entry name" value="NTP_transf_6"/>
    <property type="match status" value="1"/>
</dbReference>
<dbReference type="EMBL" id="JOKM01000079">
    <property type="protein sequence ID" value="KGB22423.1"/>
    <property type="molecule type" value="Genomic_DNA"/>
</dbReference>
<organism evidence="1 2">
    <name type="scientific">Acetobacter tropicalis</name>
    <dbReference type="NCBI Taxonomy" id="104102"/>
    <lineage>
        <taxon>Bacteria</taxon>
        <taxon>Pseudomonadati</taxon>
        <taxon>Pseudomonadota</taxon>
        <taxon>Alphaproteobacteria</taxon>
        <taxon>Acetobacterales</taxon>
        <taxon>Acetobacteraceae</taxon>
        <taxon>Acetobacter</taxon>
    </lineage>
</organism>
<proteinExistence type="predicted"/>
<dbReference type="AlphaFoldDB" id="A0A095B0B0"/>
<evidence type="ECO:0000313" key="2">
    <source>
        <dbReference type="Proteomes" id="UP000029448"/>
    </source>
</evidence>
<reference evidence="1 2" key="1">
    <citation type="submission" date="2014-06" db="EMBL/GenBank/DDBJ databases">
        <title>Functional and comparative genomic analyses of the Drosophila gut microbiota identify candidate symbiosis factors.</title>
        <authorList>
            <person name="Newell P.D."/>
            <person name="Chaston J.M."/>
            <person name="Douglas A.E."/>
        </authorList>
    </citation>
    <scope>NUCLEOTIDE SEQUENCE [LARGE SCALE GENOMIC DNA]</scope>
    <source>
        <strain evidence="1 2">DmCS_006</strain>
    </source>
</reference>
<evidence type="ECO:0000313" key="1">
    <source>
        <dbReference type="EMBL" id="KGB22423.1"/>
    </source>
</evidence>
<keyword evidence="2" id="KW-1185">Reference proteome</keyword>
<dbReference type="PATRIC" id="fig|104102.7.peg.2407"/>